<proteinExistence type="predicted"/>
<sequence length="247" mass="28575">MADFIMPRTNCQDPDVLSSDKKAKTRHKLPESYINLATLWCLQCFRCAVRQFHEEPFDVFDVACSINVRCFLTCDECRQRGDKCDWIPQGIRGHVFELMALIKFVEKYWTDDIAYKDGYESQEKAYAELGTAINGLCTAFDDLVETHRKDHMLTGYVSDEAKAGYFAWCKARQHMVRPNTQHTEGLHFQYARRATEHLRLRMGEEASISWAVAICAFYLAVTATVEKHVTSGRYYIDDQFPLEIPDL</sequence>
<dbReference type="EMBL" id="JAPVEB010000003">
    <property type="protein sequence ID" value="KAJ5270227.1"/>
    <property type="molecule type" value="Genomic_DNA"/>
</dbReference>
<comment type="caution">
    <text evidence="1">The sequence shown here is derived from an EMBL/GenBank/DDBJ whole genome shotgun (WGS) entry which is preliminary data.</text>
</comment>
<reference evidence="1 2" key="1">
    <citation type="journal article" date="2023" name="IMA Fungus">
        <title>Comparative genomic study of the Penicillium genus elucidates a diverse pangenome and 15 lateral gene transfer events.</title>
        <authorList>
            <person name="Petersen C."/>
            <person name="Sorensen T."/>
            <person name="Nielsen M.R."/>
            <person name="Sondergaard T.E."/>
            <person name="Sorensen J.L."/>
            <person name="Fitzpatrick D.A."/>
            <person name="Frisvad J.C."/>
            <person name="Nielsen K.L."/>
        </authorList>
    </citation>
    <scope>NUCLEOTIDE SEQUENCE [LARGE SCALE GENOMIC DNA]</scope>
    <source>
        <strain evidence="1 2">IBT 3361</strain>
    </source>
</reference>
<evidence type="ECO:0000313" key="1">
    <source>
        <dbReference type="EMBL" id="KAJ5270227.1"/>
    </source>
</evidence>
<accession>A0ABQ8WJN7</accession>
<name>A0ABQ8WJN7_PENCH</name>
<keyword evidence="2" id="KW-1185">Reference proteome</keyword>
<protein>
    <submittedName>
        <fullName evidence="1">Uncharacterized protein</fullName>
    </submittedName>
</protein>
<organism evidence="1 2">
    <name type="scientific">Penicillium chrysogenum</name>
    <name type="common">Penicillium notatum</name>
    <dbReference type="NCBI Taxonomy" id="5076"/>
    <lineage>
        <taxon>Eukaryota</taxon>
        <taxon>Fungi</taxon>
        <taxon>Dikarya</taxon>
        <taxon>Ascomycota</taxon>
        <taxon>Pezizomycotina</taxon>
        <taxon>Eurotiomycetes</taxon>
        <taxon>Eurotiomycetidae</taxon>
        <taxon>Eurotiales</taxon>
        <taxon>Aspergillaceae</taxon>
        <taxon>Penicillium</taxon>
        <taxon>Penicillium chrysogenum species complex</taxon>
    </lineage>
</organism>
<gene>
    <name evidence="1" type="ORF">N7505_005985</name>
</gene>
<evidence type="ECO:0000313" key="2">
    <source>
        <dbReference type="Proteomes" id="UP001220256"/>
    </source>
</evidence>
<dbReference type="Proteomes" id="UP001220256">
    <property type="component" value="Unassembled WGS sequence"/>
</dbReference>